<name>A0A0A0D1S2_9PROT</name>
<organism evidence="2 3">
    <name type="scientific">Inquilinus limosus MP06</name>
    <dbReference type="NCBI Taxonomy" id="1398085"/>
    <lineage>
        <taxon>Bacteria</taxon>
        <taxon>Pseudomonadati</taxon>
        <taxon>Pseudomonadota</taxon>
        <taxon>Alphaproteobacteria</taxon>
        <taxon>Rhodospirillales</taxon>
        <taxon>Rhodospirillaceae</taxon>
        <taxon>Inquilinus</taxon>
    </lineage>
</organism>
<gene>
    <name evidence="2" type="ORF">P409_23975</name>
</gene>
<protein>
    <submittedName>
        <fullName evidence="2">Uncharacterized protein</fullName>
    </submittedName>
</protein>
<proteinExistence type="predicted"/>
<feature type="region of interest" description="Disordered" evidence="1">
    <location>
        <begin position="1"/>
        <end position="40"/>
    </location>
</feature>
<dbReference type="Proteomes" id="UP000029995">
    <property type="component" value="Unassembled WGS sequence"/>
</dbReference>
<evidence type="ECO:0000256" key="1">
    <source>
        <dbReference type="SAM" id="MobiDB-lite"/>
    </source>
</evidence>
<reference evidence="2 3" key="1">
    <citation type="submission" date="2014-01" db="EMBL/GenBank/DDBJ databases">
        <title>Genome sequence determination for a cystic fibrosis isolate, Inquilinus limosus.</title>
        <authorList>
            <person name="Pino M."/>
            <person name="Di Conza J."/>
            <person name="Gutkind G."/>
        </authorList>
    </citation>
    <scope>NUCLEOTIDE SEQUENCE [LARGE SCALE GENOMIC DNA]</scope>
    <source>
        <strain evidence="2 3">MP06</strain>
    </source>
</reference>
<sequence>MQALAPARPLPIESPLPSREGARGRGFAPMLRPCPGKAGLRQEGMRRFSSIDNPLPLPPSRRGRGDLVGVVREAHP</sequence>
<comment type="caution">
    <text evidence="2">The sequence shown here is derived from an EMBL/GenBank/DDBJ whole genome shotgun (WGS) entry which is preliminary data.</text>
</comment>
<dbReference type="EMBL" id="JANX01000395">
    <property type="protein sequence ID" value="KGM31994.1"/>
    <property type="molecule type" value="Genomic_DNA"/>
</dbReference>
<evidence type="ECO:0000313" key="3">
    <source>
        <dbReference type="Proteomes" id="UP000029995"/>
    </source>
</evidence>
<feature type="region of interest" description="Disordered" evidence="1">
    <location>
        <begin position="49"/>
        <end position="68"/>
    </location>
</feature>
<evidence type="ECO:0000313" key="2">
    <source>
        <dbReference type="EMBL" id="KGM31994.1"/>
    </source>
</evidence>
<dbReference type="AlphaFoldDB" id="A0A0A0D1S2"/>
<accession>A0A0A0D1S2</accession>